<protein>
    <submittedName>
        <fullName evidence="1">Uncharacterized protein</fullName>
    </submittedName>
</protein>
<organism evidence="1 2">
    <name type="scientific">Lujinxingia vulgaris</name>
    <dbReference type="NCBI Taxonomy" id="2600176"/>
    <lineage>
        <taxon>Bacteria</taxon>
        <taxon>Deltaproteobacteria</taxon>
        <taxon>Bradymonadales</taxon>
        <taxon>Lujinxingiaceae</taxon>
        <taxon>Lujinxingia</taxon>
    </lineage>
</organism>
<dbReference type="EMBL" id="VOSM01000007">
    <property type="protein sequence ID" value="TXD35905.1"/>
    <property type="molecule type" value="Genomic_DNA"/>
</dbReference>
<proteinExistence type="predicted"/>
<evidence type="ECO:0000313" key="2">
    <source>
        <dbReference type="Proteomes" id="UP000321412"/>
    </source>
</evidence>
<dbReference type="RefSeq" id="WP_146982183.1">
    <property type="nucleotide sequence ID" value="NZ_VOSM01000007.1"/>
</dbReference>
<sequence length="232" mass="26037">MQREWYLIDDEGIHRLDLGEQSSVEFWDGEGSPDEETGQWPGFSQVVIDASPSRVVEALKRTAPILEIGLSEVTAQPERWEGGVMVATDGPLTLVAEPGVDLDERFLGAEWAEELFSELRCSGAFFGYEPHLGSLHLTMYEEGHPRFAWCDSLLPGPSYAMVFESDGRCTNEDPRQFALRELELPPTSPLLDRYHFVWANLRALGLEELRPELEALPIVAAMQIQESDEESA</sequence>
<evidence type="ECO:0000313" key="1">
    <source>
        <dbReference type="EMBL" id="TXD35905.1"/>
    </source>
</evidence>
<dbReference type="OrthoDB" id="5497335at2"/>
<gene>
    <name evidence="1" type="ORF">FRC98_14640</name>
</gene>
<name>A0A5C6XFI4_9DELT</name>
<keyword evidence="2" id="KW-1185">Reference proteome</keyword>
<accession>A0A5C6XFI4</accession>
<dbReference type="Proteomes" id="UP000321412">
    <property type="component" value="Unassembled WGS sequence"/>
</dbReference>
<reference evidence="1 2" key="1">
    <citation type="submission" date="2019-08" db="EMBL/GenBank/DDBJ databases">
        <title>Bradymonadales sp. TMQ4.</title>
        <authorList>
            <person name="Liang Q."/>
        </authorList>
    </citation>
    <scope>NUCLEOTIDE SEQUENCE [LARGE SCALE GENOMIC DNA]</scope>
    <source>
        <strain evidence="1 2">TMQ4</strain>
    </source>
</reference>
<dbReference type="AlphaFoldDB" id="A0A5C6XFI4"/>
<comment type="caution">
    <text evidence="1">The sequence shown here is derived from an EMBL/GenBank/DDBJ whole genome shotgun (WGS) entry which is preliminary data.</text>
</comment>